<accession>A0A8S9FND7</accession>
<comment type="caution">
    <text evidence="1">The sequence shown here is derived from an EMBL/GenBank/DDBJ whole genome shotgun (WGS) entry which is preliminary data.</text>
</comment>
<sequence length="101" mass="11228">MAMTVASSSSVAVMIPRVSSTQCSTVPYLPPLPPRSFGRSSFTVPLKLVSGDRFIFPQSLFPGLTQSENSRQNFCIIRTCLNLEYSDRRLRFSDAAVRFSC</sequence>
<name>A0A8S9FND7_BRACR</name>
<evidence type="ECO:0000313" key="1">
    <source>
        <dbReference type="EMBL" id="KAF2535170.1"/>
    </source>
</evidence>
<reference evidence="1" key="1">
    <citation type="submission" date="2019-12" db="EMBL/GenBank/DDBJ databases">
        <title>Genome sequencing and annotation of Brassica cretica.</title>
        <authorList>
            <person name="Studholme D.J."/>
            <person name="Sarris P.F."/>
        </authorList>
    </citation>
    <scope>NUCLEOTIDE SEQUENCE</scope>
    <source>
        <strain evidence="1">PFS-001/15</strain>
        <tissue evidence="1">Leaf</tissue>
    </source>
</reference>
<dbReference type="AlphaFoldDB" id="A0A8S9FND7"/>
<proteinExistence type="predicted"/>
<gene>
    <name evidence="1" type="ORF">F2Q68_00018544</name>
</gene>
<evidence type="ECO:0000313" key="2">
    <source>
        <dbReference type="Proteomes" id="UP000712281"/>
    </source>
</evidence>
<protein>
    <submittedName>
        <fullName evidence="1">Uncharacterized protein</fullName>
    </submittedName>
</protein>
<dbReference type="Proteomes" id="UP000712281">
    <property type="component" value="Unassembled WGS sequence"/>
</dbReference>
<dbReference type="EMBL" id="QGKW02002228">
    <property type="protein sequence ID" value="KAF2535170.1"/>
    <property type="molecule type" value="Genomic_DNA"/>
</dbReference>
<organism evidence="1 2">
    <name type="scientific">Brassica cretica</name>
    <name type="common">Mustard</name>
    <dbReference type="NCBI Taxonomy" id="69181"/>
    <lineage>
        <taxon>Eukaryota</taxon>
        <taxon>Viridiplantae</taxon>
        <taxon>Streptophyta</taxon>
        <taxon>Embryophyta</taxon>
        <taxon>Tracheophyta</taxon>
        <taxon>Spermatophyta</taxon>
        <taxon>Magnoliopsida</taxon>
        <taxon>eudicotyledons</taxon>
        <taxon>Gunneridae</taxon>
        <taxon>Pentapetalae</taxon>
        <taxon>rosids</taxon>
        <taxon>malvids</taxon>
        <taxon>Brassicales</taxon>
        <taxon>Brassicaceae</taxon>
        <taxon>Brassiceae</taxon>
        <taxon>Brassica</taxon>
    </lineage>
</organism>